<name>A0ABY9PDQ5_9GAMM</name>
<evidence type="ECO:0000313" key="2">
    <source>
        <dbReference type="Proteomes" id="UP001229313"/>
    </source>
</evidence>
<reference evidence="1 2" key="1">
    <citation type="submission" date="2023-08" db="EMBL/GenBank/DDBJ databases">
        <title>The whole genome sequence of Lysobacter yananisis.</title>
        <authorList>
            <person name="Sun H."/>
        </authorList>
    </citation>
    <scope>NUCLEOTIDE SEQUENCE [LARGE SCALE GENOMIC DNA]</scope>
    <source>
        <strain evidence="1 2">SNNU513</strain>
    </source>
</reference>
<sequence length="134" mass="15858">MPISPELQAKIDALEDEGLRTRILRVLTGPGKRRVSDEAIYENALAGYLVAKEQQARLRTWHDDEIVAFARYFLEKRPEDYAEFLRQEKEFNEIEPDLALAVRHLIWQWMPDLDFPDCDELFGKFRDYVKSDRV</sequence>
<proteinExistence type="predicted"/>
<keyword evidence="2" id="KW-1185">Reference proteome</keyword>
<protein>
    <submittedName>
        <fullName evidence="1">Uncharacterized protein</fullName>
    </submittedName>
</protein>
<dbReference type="RefSeq" id="WP_250449041.1">
    <property type="nucleotide sequence ID" value="NZ_CP133568.1"/>
</dbReference>
<dbReference type="EMBL" id="CP133568">
    <property type="protein sequence ID" value="WMT05208.1"/>
    <property type="molecule type" value="Genomic_DNA"/>
</dbReference>
<organism evidence="1 2">
    <name type="scientific">Lysobacter yananisis</name>
    <dbReference type="NCBI Taxonomy" id="1003114"/>
    <lineage>
        <taxon>Bacteria</taxon>
        <taxon>Pseudomonadati</taxon>
        <taxon>Pseudomonadota</taxon>
        <taxon>Gammaproteobacteria</taxon>
        <taxon>Lysobacterales</taxon>
        <taxon>Lysobacteraceae</taxon>
        <taxon>Lysobacter</taxon>
    </lineage>
</organism>
<dbReference type="Proteomes" id="UP001229313">
    <property type="component" value="Chromosome"/>
</dbReference>
<gene>
    <name evidence="1" type="ORF">RDV84_10295</name>
</gene>
<evidence type="ECO:0000313" key="1">
    <source>
        <dbReference type="EMBL" id="WMT05208.1"/>
    </source>
</evidence>
<accession>A0ABY9PDQ5</accession>